<dbReference type="Proteomes" id="UP000671862">
    <property type="component" value="Chromosome"/>
</dbReference>
<sequence length="77" mass="8934">MVNFVNTQIIPYFVSFCNLYYIVVYVGQMDTELARLVRLVLRNVVTEDLARNPTIPVIPDLKGGNLIISEGWRYWRG</sequence>
<accession>A0ABX7S6I5</accession>
<protein>
    <submittedName>
        <fullName evidence="1">Uncharacterized protein</fullName>
    </submittedName>
</protein>
<dbReference type="RefSeq" id="WP_207566085.1">
    <property type="nucleotide sequence ID" value="NZ_CP071446.1"/>
</dbReference>
<dbReference type="EMBL" id="CP071446">
    <property type="protein sequence ID" value="QTA37360.1"/>
    <property type="molecule type" value="Genomic_DNA"/>
</dbReference>
<reference evidence="1 2" key="1">
    <citation type="submission" date="2021-03" db="EMBL/GenBank/DDBJ databases">
        <title>Thermosipho ferrireducens sp.nov., an anaerobic thermophilic iron-reducing bacterium isolated from a deep-sea hydrothermal sulfide deposits.</title>
        <authorList>
            <person name="Zeng X."/>
            <person name="Chen Y."/>
            <person name="Shao Z."/>
        </authorList>
    </citation>
    <scope>NUCLEOTIDE SEQUENCE [LARGE SCALE GENOMIC DNA]</scope>
    <source>
        <strain evidence="1 2">JL129W03</strain>
    </source>
</reference>
<gene>
    <name evidence="1" type="ORF">JYK00_06355</name>
</gene>
<evidence type="ECO:0000313" key="1">
    <source>
        <dbReference type="EMBL" id="QTA37360.1"/>
    </source>
</evidence>
<name>A0ABX7S6I5_9BACT</name>
<proteinExistence type="predicted"/>
<evidence type="ECO:0000313" key="2">
    <source>
        <dbReference type="Proteomes" id="UP000671862"/>
    </source>
</evidence>
<keyword evidence="2" id="KW-1185">Reference proteome</keyword>
<organism evidence="1 2">
    <name type="scientific">Thermosipho ferrireducens</name>
    <dbReference type="NCBI Taxonomy" id="2571116"/>
    <lineage>
        <taxon>Bacteria</taxon>
        <taxon>Thermotogati</taxon>
        <taxon>Thermotogota</taxon>
        <taxon>Thermotogae</taxon>
        <taxon>Thermotogales</taxon>
        <taxon>Fervidobacteriaceae</taxon>
        <taxon>Thermosipho</taxon>
    </lineage>
</organism>